<name>A0A6P7GE87_DIAVI</name>
<dbReference type="InParanoid" id="A0A6P7GE87"/>
<gene>
    <name evidence="2" type="primary">LOC114338285</name>
</gene>
<feature type="compositionally biased region" description="Polar residues" evidence="1">
    <location>
        <begin position="69"/>
        <end position="79"/>
    </location>
</feature>
<sequence length="228" mass="26775">MDRPTQKIPMGDKDDEHRQNIQENEKENDSKPNGGEQSLDDFRKDEEEEMTSFEKELLSTHNERRRMNRSTVQKQSTLVGETIDLEDSENDKEDIGEEKSQADAEEMEEGWRNALQQSVLATILLEEERDIAWEYKHKKRKGDSIERINDDKRERLEETAIDAISRIKMEIYTYVEVDGWWLPDIRNALNIKSWKLIVRILGDLRIFPYLQKGPCDTLYGKVAPVNSM</sequence>
<feature type="compositionally biased region" description="Basic and acidic residues" evidence="1">
    <location>
        <begin position="52"/>
        <end position="62"/>
    </location>
</feature>
<feature type="region of interest" description="Disordered" evidence="1">
    <location>
        <begin position="1"/>
        <end position="103"/>
    </location>
</feature>
<evidence type="ECO:0000313" key="2">
    <source>
        <dbReference type="RefSeq" id="XP_028144677.1"/>
    </source>
</evidence>
<feature type="compositionally biased region" description="Acidic residues" evidence="1">
    <location>
        <begin position="83"/>
        <end position="96"/>
    </location>
</feature>
<organism evidence="2">
    <name type="scientific">Diabrotica virgifera virgifera</name>
    <name type="common">western corn rootworm</name>
    <dbReference type="NCBI Taxonomy" id="50390"/>
    <lineage>
        <taxon>Eukaryota</taxon>
        <taxon>Metazoa</taxon>
        <taxon>Ecdysozoa</taxon>
        <taxon>Arthropoda</taxon>
        <taxon>Hexapoda</taxon>
        <taxon>Insecta</taxon>
        <taxon>Pterygota</taxon>
        <taxon>Neoptera</taxon>
        <taxon>Endopterygota</taxon>
        <taxon>Coleoptera</taxon>
        <taxon>Polyphaga</taxon>
        <taxon>Cucujiformia</taxon>
        <taxon>Chrysomeloidea</taxon>
        <taxon>Chrysomelidae</taxon>
        <taxon>Galerucinae</taxon>
        <taxon>Diabroticina</taxon>
        <taxon>Diabroticites</taxon>
        <taxon>Diabrotica</taxon>
    </lineage>
</organism>
<dbReference type="AlphaFoldDB" id="A0A6P7GE87"/>
<feature type="compositionally biased region" description="Basic and acidic residues" evidence="1">
    <location>
        <begin position="1"/>
        <end position="30"/>
    </location>
</feature>
<dbReference type="RefSeq" id="XP_028144677.1">
    <property type="nucleotide sequence ID" value="XM_028288876.1"/>
</dbReference>
<protein>
    <submittedName>
        <fullName evidence="2">Uncharacterized protein DDB_G0283697-like</fullName>
    </submittedName>
</protein>
<evidence type="ECO:0000256" key="1">
    <source>
        <dbReference type="SAM" id="MobiDB-lite"/>
    </source>
</evidence>
<proteinExistence type="predicted"/>
<accession>A0A6P7GE87</accession>
<reference evidence="2" key="1">
    <citation type="submission" date="2025-08" db="UniProtKB">
        <authorList>
            <consortium name="RefSeq"/>
        </authorList>
    </citation>
    <scope>IDENTIFICATION</scope>
    <source>
        <tissue evidence="2">Whole insect</tissue>
    </source>
</reference>